<dbReference type="InterPro" id="IPR037066">
    <property type="entry name" value="Plug_dom_sf"/>
</dbReference>
<evidence type="ECO:0000256" key="5">
    <source>
        <dbReference type="ARBA" id="ARBA00023077"/>
    </source>
</evidence>
<comment type="subcellular location">
    <subcellularLocation>
        <location evidence="1 8">Cell outer membrane</location>
        <topology evidence="1 8">Multi-pass membrane protein</topology>
    </subcellularLocation>
</comment>
<gene>
    <name evidence="13" type="ORF">SAMN02745724_02041</name>
</gene>
<dbReference type="Pfam" id="PF00593">
    <property type="entry name" value="TonB_dep_Rec_b-barrel"/>
    <property type="match status" value="1"/>
</dbReference>
<protein>
    <submittedName>
        <fullName evidence="13">TonB dependent receptor</fullName>
    </submittedName>
</protein>
<dbReference type="PANTHER" id="PTHR47234">
    <property type="match status" value="1"/>
</dbReference>
<accession>A0A1I1KCH8</accession>
<feature type="domain" description="TonB-dependent receptor plug" evidence="12">
    <location>
        <begin position="46"/>
        <end position="156"/>
    </location>
</feature>
<evidence type="ECO:0000313" key="14">
    <source>
        <dbReference type="Proteomes" id="UP000198862"/>
    </source>
</evidence>
<evidence type="ECO:0000256" key="8">
    <source>
        <dbReference type="PROSITE-ProRule" id="PRU01360"/>
    </source>
</evidence>
<evidence type="ECO:0000256" key="10">
    <source>
        <dbReference type="SAM" id="SignalP"/>
    </source>
</evidence>
<evidence type="ECO:0000256" key="4">
    <source>
        <dbReference type="ARBA" id="ARBA00022692"/>
    </source>
</evidence>
<dbReference type="OrthoDB" id="9764669at2"/>
<keyword evidence="10" id="KW-0732">Signal</keyword>
<dbReference type="InterPro" id="IPR012910">
    <property type="entry name" value="Plug_dom"/>
</dbReference>
<dbReference type="InterPro" id="IPR000531">
    <property type="entry name" value="Beta-barrel_TonB"/>
</dbReference>
<proteinExistence type="inferred from homology"/>
<evidence type="ECO:0000256" key="1">
    <source>
        <dbReference type="ARBA" id="ARBA00004571"/>
    </source>
</evidence>
<evidence type="ECO:0000259" key="11">
    <source>
        <dbReference type="Pfam" id="PF00593"/>
    </source>
</evidence>
<dbReference type="PANTHER" id="PTHR47234:SF1">
    <property type="entry name" value="TONB-DEPENDENT RECEPTOR"/>
    <property type="match status" value="1"/>
</dbReference>
<dbReference type="EMBL" id="FOLO01000012">
    <property type="protein sequence ID" value="SFC58674.1"/>
    <property type="molecule type" value="Genomic_DNA"/>
</dbReference>
<dbReference type="InterPro" id="IPR039426">
    <property type="entry name" value="TonB-dep_rcpt-like"/>
</dbReference>
<feature type="chain" id="PRO_5011600479" evidence="10">
    <location>
        <begin position="21"/>
        <end position="881"/>
    </location>
</feature>
<evidence type="ECO:0000259" key="12">
    <source>
        <dbReference type="Pfam" id="PF07715"/>
    </source>
</evidence>
<organism evidence="13 14">
    <name type="scientific">Pseudoalteromonas denitrificans DSM 6059</name>
    <dbReference type="NCBI Taxonomy" id="1123010"/>
    <lineage>
        <taxon>Bacteria</taxon>
        <taxon>Pseudomonadati</taxon>
        <taxon>Pseudomonadota</taxon>
        <taxon>Gammaproteobacteria</taxon>
        <taxon>Alteromonadales</taxon>
        <taxon>Pseudoalteromonadaceae</taxon>
        <taxon>Pseudoalteromonas</taxon>
    </lineage>
</organism>
<keyword evidence="4 8" id="KW-0812">Transmembrane</keyword>
<name>A0A1I1KCH8_9GAMM</name>
<dbReference type="Pfam" id="PF07715">
    <property type="entry name" value="Plug"/>
    <property type="match status" value="1"/>
</dbReference>
<dbReference type="SUPFAM" id="SSF56935">
    <property type="entry name" value="Porins"/>
    <property type="match status" value="1"/>
</dbReference>
<keyword evidence="7 8" id="KW-0998">Cell outer membrane</keyword>
<evidence type="ECO:0000256" key="2">
    <source>
        <dbReference type="ARBA" id="ARBA00022448"/>
    </source>
</evidence>
<evidence type="ECO:0000256" key="7">
    <source>
        <dbReference type="ARBA" id="ARBA00023237"/>
    </source>
</evidence>
<dbReference type="Proteomes" id="UP000198862">
    <property type="component" value="Unassembled WGS sequence"/>
</dbReference>
<comment type="similarity">
    <text evidence="8 9">Belongs to the TonB-dependent receptor family.</text>
</comment>
<keyword evidence="2 8" id="KW-0813">Transport</keyword>
<keyword evidence="5 9" id="KW-0798">TonB box</keyword>
<feature type="signal peptide" evidence="10">
    <location>
        <begin position="1"/>
        <end position="20"/>
    </location>
</feature>
<evidence type="ECO:0000256" key="9">
    <source>
        <dbReference type="RuleBase" id="RU003357"/>
    </source>
</evidence>
<keyword evidence="6 8" id="KW-0472">Membrane</keyword>
<dbReference type="InterPro" id="IPR036942">
    <property type="entry name" value="Beta-barrel_TonB_sf"/>
</dbReference>
<dbReference type="RefSeq" id="WP_091983351.1">
    <property type="nucleotide sequence ID" value="NZ_FOLO01000012.1"/>
</dbReference>
<keyword evidence="13" id="KW-0675">Receptor</keyword>
<sequence length="881" mass="98078">MTKLIGLMSLLVNMVFTVNANEQVEQKNIERISVTGTRLKGIDIEFSSPVTVITREDIDNSGATRLADVLRANTVNTFGSRKESAGGIKQGQATLNLRGLGEQRTLILINGHRIANSAAIPDAQNINLIPLSAIESVEILKDGASSIYGADAVGGVVNIILRKNINTHNIKISRAQTNIAGGDESYVSVYGGITNNASNITYSAEHQKKSAIFARDHTLTKEGLSRYGNPASYRITNLDSQTGLALTKTFPDARCPQLLNQAISPDSKIEGDYCKFNFANHAQLQPSSHSNSAMIDGQLQYNSHTSVFAHLDYSINETDGIGAPTPSAGGTVFLPTMSANNPNNPTQNQTLGFDKNFDGIDDIFVAGPFDLELFYRNIHGGLRKTENSDKMLNFYTGVSGDLSDEKHYEFMSFFNSNQSNSLTKGLMRRDLLQAAIDDASYDIFAINQTTDETLARSFSVDSDFKAKYENLGSRFTLHTNSFGKNNSEYDTVYGIEYIEHDYFSHYQDEFSDNVIDGRSGGGSAKGKRQIFSIFTETQYGFNKKLNLNFSARYDHYSDFGSSINPKIGLTYRYSPNIIFRSSIGTGFRAPSLYEMFSQPNQTFSFIRDATPCKAIGDLDNNGIKDTYQEVSTLANSHPCQPVNIETIISGNNKLEAEKSGSFTSGFTYEVADDTRFHMNLYYQYFDNEISLLSNEDILEREGNLNDANKIIRDEQGNLTRILKSYGNFSGSKTAGMDIEYELIFQTQAYGLFKWSTEVTGVLFHKVEIIPGQGFDDINGNLGNTESRLNTSIRWHFNDWKTSLSFDFLPETKDNNIKLKSTILANFYTKYQISKKISSSLGVLNFFNTDPPSNQALGWPYYIADTSFIQGRTFYMDLSYTF</sequence>
<evidence type="ECO:0000313" key="13">
    <source>
        <dbReference type="EMBL" id="SFC58674.1"/>
    </source>
</evidence>
<dbReference type="PROSITE" id="PS52016">
    <property type="entry name" value="TONB_DEPENDENT_REC_3"/>
    <property type="match status" value="1"/>
</dbReference>
<keyword evidence="3 8" id="KW-1134">Transmembrane beta strand</keyword>
<evidence type="ECO:0000256" key="3">
    <source>
        <dbReference type="ARBA" id="ARBA00022452"/>
    </source>
</evidence>
<reference evidence="13 14" key="1">
    <citation type="submission" date="2016-10" db="EMBL/GenBank/DDBJ databases">
        <authorList>
            <person name="de Groot N.N."/>
        </authorList>
    </citation>
    <scope>NUCLEOTIDE SEQUENCE [LARGE SCALE GENOMIC DNA]</scope>
    <source>
        <strain evidence="13 14">DSM 6059</strain>
    </source>
</reference>
<evidence type="ECO:0000256" key="6">
    <source>
        <dbReference type="ARBA" id="ARBA00023136"/>
    </source>
</evidence>
<dbReference type="AlphaFoldDB" id="A0A1I1KCH8"/>
<keyword evidence="14" id="KW-1185">Reference proteome</keyword>
<dbReference type="Gene3D" id="2.40.170.20">
    <property type="entry name" value="TonB-dependent receptor, beta-barrel domain"/>
    <property type="match status" value="1"/>
</dbReference>
<feature type="domain" description="TonB-dependent receptor-like beta-barrel" evidence="11">
    <location>
        <begin position="343"/>
        <end position="844"/>
    </location>
</feature>
<dbReference type="STRING" id="1123010.SAMN02745724_02041"/>
<dbReference type="Gene3D" id="2.170.130.10">
    <property type="entry name" value="TonB-dependent receptor, plug domain"/>
    <property type="match status" value="1"/>
</dbReference>
<dbReference type="GO" id="GO:0009279">
    <property type="term" value="C:cell outer membrane"/>
    <property type="evidence" value="ECO:0007669"/>
    <property type="project" value="UniProtKB-SubCell"/>
</dbReference>